<accession>A0AC35U3D1</accession>
<reference evidence="2" key="1">
    <citation type="submission" date="2016-11" db="UniProtKB">
        <authorList>
            <consortium name="WormBaseParasite"/>
        </authorList>
    </citation>
    <scope>IDENTIFICATION</scope>
    <source>
        <strain evidence="2">KR3021</strain>
    </source>
</reference>
<dbReference type="Proteomes" id="UP000095286">
    <property type="component" value="Unplaced"/>
</dbReference>
<name>A0AC35U3D1_9BILA</name>
<evidence type="ECO:0000313" key="2">
    <source>
        <dbReference type="WBParaSite" id="RSKR_0000735500.1"/>
    </source>
</evidence>
<protein>
    <submittedName>
        <fullName evidence="2">C2H2-type domain-containing protein</fullName>
    </submittedName>
</protein>
<dbReference type="WBParaSite" id="RSKR_0000735500.1">
    <property type="protein sequence ID" value="RSKR_0000735500.1"/>
    <property type="gene ID" value="RSKR_0000735500"/>
</dbReference>
<organism evidence="1 2">
    <name type="scientific">Rhabditophanes sp. KR3021</name>
    <dbReference type="NCBI Taxonomy" id="114890"/>
    <lineage>
        <taxon>Eukaryota</taxon>
        <taxon>Metazoa</taxon>
        <taxon>Ecdysozoa</taxon>
        <taxon>Nematoda</taxon>
        <taxon>Chromadorea</taxon>
        <taxon>Rhabditida</taxon>
        <taxon>Tylenchina</taxon>
        <taxon>Panagrolaimomorpha</taxon>
        <taxon>Strongyloidoidea</taxon>
        <taxon>Alloionematidae</taxon>
        <taxon>Rhabditophanes</taxon>
    </lineage>
</organism>
<sequence>MLSLNLMNPCNNLGSVFNNALFNPLSQPTNTAPTNDLNLEELTRLIGMNSPPTTETNTNLIPFPMNLLPQLAANLNQFPGMGNVPSLPSNNTLFRDALLLAKQQKGIAISPPVHKNTYHSKNGHNGENGNHNEAIVPSDDNEGWCRNKKYIQRVDNGYMCIVCKKVYGRYNSVSYHVTIYHRNPPIQCTEEGCAFSTREARYIHFHKYYRHGIALPQTIDLESRKCPFCRHVSKSPAMLEKHISRHVPEGSKNVKKPKCPKCNVVCESQMALFQHIKTHEQTDKFQCLVCSSTFATNDDLDKHKVSVHGLAVDGASLSEESGSALSPTSTSDDEPYHRDCTPSSTHTTSPF</sequence>
<evidence type="ECO:0000313" key="1">
    <source>
        <dbReference type="Proteomes" id="UP000095286"/>
    </source>
</evidence>
<proteinExistence type="predicted"/>